<reference evidence="3" key="2">
    <citation type="submission" date="2014-09" db="EMBL/GenBank/DDBJ databases">
        <authorList>
            <person name="Mudge J."/>
            <person name="Ramaraj T."/>
            <person name="Lindquist I.E."/>
            <person name="Bharti A.K."/>
            <person name="Sundararajan A."/>
            <person name="Cameron C.T."/>
            <person name="Woodward J.E."/>
            <person name="May G.D."/>
            <person name="Brubaker C."/>
            <person name="Broadhvest J."/>
            <person name="Wilkins T.A."/>
        </authorList>
    </citation>
    <scope>NUCLEOTIDE SEQUENCE</scope>
    <source>
        <strain evidence="3">cv. AKA8401</strain>
    </source>
</reference>
<evidence type="ECO:0000313" key="2">
    <source>
        <dbReference type="EMBL" id="KHG22681.1"/>
    </source>
</evidence>
<gene>
    <name evidence="1" type="ORF">F383_09782</name>
    <name evidence="2" type="ORF">F383_29253</name>
</gene>
<reference evidence="2" key="1">
    <citation type="submission" date="2014-09" db="EMBL/GenBank/DDBJ databases">
        <title>G. arboreum L. cv. AKA8401 A2 genome assembly version 1.0.</title>
        <authorList>
            <person name="Mudge J."/>
            <person name="Ramaraj T."/>
            <person name="Lindquist I.E."/>
            <person name="Bharti A.K."/>
            <person name="Sundararajan A."/>
            <person name="Cameron C.T."/>
            <person name="Woodward J.E."/>
            <person name="May G.D."/>
            <person name="Brubaker C."/>
            <person name="Broadhvest J."/>
            <person name="Wilkins T.A."/>
        </authorList>
    </citation>
    <scope>NUCLEOTIDE SEQUENCE</scope>
</reference>
<evidence type="ECO:0000313" key="1">
    <source>
        <dbReference type="EMBL" id="KHG19851.1"/>
    </source>
</evidence>
<dbReference type="AlphaFoldDB" id="A0A0B0PH22"/>
<proteinExistence type="predicted"/>
<evidence type="ECO:0000313" key="3">
    <source>
        <dbReference type="Proteomes" id="UP000032142"/>
    </source>
</evidence>
<organism evidence="2 3">
    <name type="scientific">Gossypium arboreum</name>
    <name type="common">Tree cotton</name>
    <name type="synonym">Gossypium nanking</name>
    <dbReference type="NCBI Taxonomy" id="29729"/>
    <lineage>
        <taxon>Eukaryota</taxon>
        <taxon>Viridiplantae</taxon>
        <taxon>Streptophyta</taxon>
        <taxon>Embryophyta</taxon>
        <taxon>Tracheophyta</taxon>
        <taxon>Spermatophyta</taxon>
        <taxon>Magnoliopsida</taxon>
        <taxon>eudicotyledons</taxon>
        <taxon>Gunneridae</taxon>
        <taxon>Pentapetalae</taxon>
        <taxon>rosids</taxon>
        <taxon>malvids</taxon>
        <taxon>Malvales</taxon>
        <taxon>Malvaceae</taxon>
        <taxon>Malvoideae</taxon>
        <taxon>Gossypium</taxon>
    </lineage>
</organism>
<keyword evidence="3" id="KW-1185">Reference proteome</keyword>
<protein>
    <submittedName>
        <fullName evidence="2">Uncharacterized protein</fullName>
    </submittedName>
</protein>
<sequence length="68" mass="7820">MEKTRDLIDAFMKTRPYEGARRRARRRAKEAVRGATRGNPTLWPIPEASGALICCTPFWVYWASCLGY</sequence>
<name>A0A0B0PH22_GOSAR</name>
<accession>A0A0B0PH22</accession>
<dbReference type="Proteomes" id="UP000032142">
    <property type="component" value="Unassembled WGS sequence"/>
</dbReference>
<dbReference type="EMBL" id="KN422495">
    <property type="protein sequence ID" value="KHG22681.1"/>
    <property type="molecule type" value="Genomic_DNA"/>
</dbReference>
<dbReference type="EMBL" id="KN414129">
    <property type="protein sequence ID" value="KHG19851.1"/>
    <property type="molecule type" value="Genomic_DNA"/>
</dbReference>